<organism evidence="3">
    <name type="scientific">Amphimedon queenslandica</name>
    <name type="common">Sponge</name>
    <dbReference type="NCBI Taxonomy" id="400682"/>
    <lineage>
        <taxon>Eukaryota</taxon>
        <taxon>Metazoa</taxon>
        <taxon>Porifera</taxon>
        <taxon>Demospongiae</taxon>
        <taxon>Heteroscleromorpha</taxon>
        <taxon>Haplosclerida</taxon>
        <taxon>Niphatidae</taxon>
        <taxon>Amphimedon</taxon>
    </lineage>
</organism>
<dbReference type="Pfam" id="PF13358">
    <property type="entry name" value="DDE_3"/>
    <property type="match status" value="1"/>
</dbReference>
<feature type="domain" description="Tc1-like transposase DDE" evidence="2">
    <location>
        <begin position="16"/>
        <end position="56"/>
    </location>
</feature>
<dbReference type="Gene3D" id="3.30.420.10">
    <property type="entry name" value="Ribonuclease H-like superfamily/Ribonuclease H"/>
    <property type="match status" value="1"/>
</dbReference>
<name>A0A1X7V378_AMPQE</name>
<dbReference type="AlphaFoldDB" id="A0A1X7V378"/>
<evidence type="ECO:0000259" key="2">
    <source>
        <dbReference type="Pfam" id="PF13358"/>
    </source>
</evidence>
<evidence type="ECO:0000256" key="1">
    <source>
        <dbReference type="SAM" id="MobiDB-lite"/>
    </source>
</evidence>
<dbReference type="GO" id="GO:0003676">
    <property type="term" value="F:nucleic acid binding"/>
    <property type="evidence" value="ECO:0007669"/>
    <property type="project" value="InterPro"/>
</dbReference>
<dbReference type="InterPro" id="IPR036397">
    <property type="entry name" value="RNaseH_sf"/>
</dbReference>
<reference evidence="3" key="1">
    <citation type="submission" date="2017-05" db="UniProtKB">
        <authorList>
            <consortium name="EnsemblMetazoa"/>
        </authorList>
    </citation>
    <scope>IDENTIFICATION</scope>
</reference>
<proteinExistence type="predicted"/>
<dbReference type="EnsemblMetazoa" id="Aqu2.1.34710_001">
    <property type="protein sequence ID" value="Aqu2.1.34710_001"/>
    <property type="gene ID" value="Aqu2.1.34710"/>
</dbReference>
<sequence>MTPNTCAKEWGHGSRKNNTNWLHTPPESPDINPIENLWHELKEYLRQDVKPKTKQEFVLGIIEFWETVDINKCRKYIGHLRTVIPKSFKS</sequence>
<protein>
    <recommendedName>
        <fullName evidence="2">Tc1-like transposase DDE domain-containing protein</fullName>
    </recommendedName>
</protein>
<accession>A0A1X7V378</accession>
<evidence type="ECO:0000313" key="3">
    <source>
        <dbReference type="EnsemblMetazoa" id="Aqu2.1.34710_001"/>
    </source>
</evidence>
<dbReference type="InterPro" id="IPR038717">
    <property type="entry name" value="Tc1-like_DDE_dom"/>
</dbReference>
<feature type="region of interest" description="Disordered" evidence="1">
    <location>
        <begin position="1"/>
        <end position="28"/>
    </location>
</feature>
<dbReference type="InParanoid" id="A0A1X7V378"/>